<keyword evidence="2" id="KW-0808">Transferase</keyword>
<dbReference type="GO" id="GO:0016757">
    <property type="term" value="F:glycosyltransferase activity"/>
    <property type="evidence" value="ECO:0007669"/>
    <property type="project" value="InterPro"/>
</dbReference>
<feature type="domain" description="Glycosyl transferase family 1" evidence="1">
    <location>
        <begin position="211"/>
        <end position="307"/>
    </location>
</feature>
<dbReference type="STRING" id="1048340.SAMN05444487_105147"/>
<proteinExistence type="predicted"/>
<dbReference type="SUPFAM" id="SSF53756">
    <property type="entry name" value="UDP-Glycosyltransferase/glycogen phosphorylase"/>
    <property type="match status" value="1"/>
</dbReference>
<evidence type="ECO:0000313" key="3">
    <source>
        <dbReference type="Proteomes" id="UP000198534"/>
    </source>
</evidence>
<reference evidence="2 3" key="1">
    <citation type="submission" date="2016-10" db="EMBL/GenBank/DDBJ databases">
        <authorList>
            <person name="de Groot N.N."/>
        </authorList>
    </citation>
    <scope>NUCLEOTIDE SEQUENCE [LARGE SCALE GENOMIC DNA]</scope>
    <source>
        <strain evidence="2 3">DSM 45610</strain>
    </source>
</reference>
<keyword evidence="3" id="KW-1185">Reference proteome</keyword>
<dbReference type="InterPro" id="IPR001296">
    <property type="entry name" value="Glyco_trans_1"/>
</dbReference>
<accession>A0A1H2VLN9</accession>
<dbReference type="EMBL" id="FNNQ01000005">
    <property type="protein sequence ID" value="SDW69226.1"/>
    <property type="molecule type" value="Genomic_DNA"/>
</dbReference>
<gene>
    <name evidence="2" type="ORF">SAMN05444487_105147</name>
</gene>
<organism evidence="2 3">
    <name type="scientific">Marininema mesophilum</name>
    <dbReference type="NCBI Taxonomy" id="1048340"/>
    <lineage>
        <taxon>Bacteria</taxon>
        <taxon>Bacillati</taxon>
        <taxon>Bacillota</taxon>
        <taxon>Bacilli</taxon>
        <taxon>Bacillales</taxon>
        <taxon>Thermoactinomycetaceae</taxon>
        <taxon>Marininema</taxon>
    </lineage>
</organism>
<evidence type="ECO:0000259" key="1">
    <source>
        <dbReference type="Pfam" id="PF00534"/>
    </source>
</evidence>
<name>A0A1H2VLN9_9BACL</name>
<dbReference type="PANTHER" id="PTHR12526">
    <property type="entry name" value="GLYCOSYLTRANSFERASE"/>
    <property type="match status" value="1"/>
</dbReference>
<sequence length="336" mass="37480">MKVIIPAIALPLGGGTKSLVNIADALVARGHQVEVLVVKRMPVHYPLHRCKVTVIPQLRKEFIPKGDLILTNFYTTFKPCFMAWPRRCVRLCQGFEPDWVKDRNFALWTYRQGVPTISISRWLDKKLLRATGRRGVVVPLGVERAVFHPGAGGKKSGPIKRILYIAREPRGYHMKGFGDFYRAAQLLHRMYKGEFIIDLVCPERSLQIRGVHCHVIGPQGPAQMANLYRGADLYVSSSRSEGFGLPVLEAMACGTPVVTTNSGGVMQFCRPGVNAIVTQPGNVRTLATGMLTVLTRPQKAHQLAREGLKTASTLRNAHFRQRIVTVLERLATQLKR</sequence>
<dbReference type="Gene3D" id="3.40.50.2000">
    <property type="entry name" value="Glycogen Phosphorylase B"/>
    <property type="match status" value="1"/>
</dbReference>
<dbReference type="Pfam" id="PF00534">
    <property type="entry name" value="Glycos_transf_1"/>
    <property type="match status" value="1"/>
</dbReference>
<dbReference type="CDD" id="cd03801">
    <property type="entry name" value="GT4_PimA-like"/>
    <property type="match status" value="1"/>
</dbReference>
<dbReference type="Proteomes" id="UP000198534">
    <property type="component" value="Unassembled WGS sequence"/>
</dbReference>
<dbReference type="Gene3D" id="3.40.50.11090">
    <property type="match status" value="1"/>
</dbReference>
<dbReference type="AlphaFoldDB" id="A0A1H2VLN9"/>
<evidence type="ECO:0000313" key="2">
    <source>
        <dbReference type="EMBL" id="SDW69226.1"/>
    </source>
</evidence>
<protein>
    <submittedName>
        <fullName evidence="2">Glycosyltransferase involved in cell wall bisynthesis</fullName>
    </submittedName>
</protein>